<feature type="domain" description="Glucose-methanol-choline oxidoreductase N-terminal" evidence="4">
    <location>
        <begin position="281"/>
        <end position="295"/>
    </location>
</feature>
<feature type="binding site" evidence="2">
    <location>
        <position position="96"/>
    </location>
    <ligand>
        <name>FAD</name>
        <dbReference type="ChEBI" id="CHEBI:57692"/>
    </ligand>
</feature>
<evidence type="ECO:0000256" key="1">
    <source>
        <dbReference type="ARBA" id="ARBA00010790"/>
    </source>
</evidence>
<organism evidence="5 6">
    <name type="scientific">Cladophialophora carrionii CBS 160.54</name>
    <dbReference type="NCBI Taxonomy" id="1279043"/>
    <lineage>
        <taxon>Eukaryota</taxon>
        <taxon>Fungi</taxon>
        <taxon>Dikarya</taxon>
        <taxon>Ascomycota</taxon>
        <taxon>Pezizomycotina</taxon>
        <taxon>Eurotiomycetes</taxon>
        <taxon>Chaetothyriomycetidae</taxon>
        <taxon>Chaetothyriales</taxon>
        <taxon>Herpotrichiellaceae</taxon>
        <taxon>Cladophialophora</taxon>
    </lineage>
</organism>
<dbReference type="OrthoDB" id="269227at2759"/>
<name>V9DRA3_9EURO</name>
<dbReference type="Gene3D" id="3.50.50.60">
    <property type="entry name" value="FAD/NAD(P)-binding domain"/>
    <property type="match status" value="1"/>
</dbReference>
<comment type="cofactor">
    <cofactor evidence="2">
        <name>FAD</name>
        <dbReference type="ChEBI" id="CHEBI:57692"/>
    </cofactor>
</comment>
<evidence type="ECO:0000256" key="3">
    <source>
        <dbReference type="SAM" id="MobiDB-lite"/>
    </source>
</evidence>
<dbReference type="SUPFAM" id="SSF51905">
    <property type="entry name" value="FAD/NAD(P)-binding domain"/>
    <property type="match status" value="1"/>
</dbReference>
<dbReference type="EMBL" id="KB822697">
    <property type="protein sequence ID" value="ETI29404.1"/>
    <property type="molecule type" value="Genomic_DNA"/>
</dbReference>
<proteinExistence type="inferred from homology"/>
<dbReference type="Pfam" id="PF05199">
    <property type="entry name" value="GMC_oxred_C"/>
    <property type="match status" value="1"/>
</dbReference>
<comment type="similarity">
    <text evidence="1">Belongs to the GMC oxidoreductase family.</text>
</comment>
<reference evidence="5 6" key="1">
    <citation type="submission" date="2013-03" db="EMBL/GenBank/DDBJ databases">
        <title>The Genome Sequence of Cladophialophora carrionii CBS 160.54.</title>
        <authorList>
            <consortium name="The Broad Institute Genomics Platform"/>
            <person name="Cuomo C."/>
            <person name="de Hoog S."/>
            <person name="Gorbushina A."/>
            <person name="Walker B."/>
            <person name="Young S.K."/>
            <person name="Zeng Q."/>
            <person name="Gargeya S."/>
            <person name="Fitzgerald M."/>
            <person name="Haas B."/>
            <person name="Abouelleil A."/>
            <person name="Allen A.W."/>
            <person name="Alvarado L."/>
            <person name="Arachchi H.M."/>
            <person name="Berlin A.M."/>
            <person name="Chapman S.B."/>
            <person name="Gainer-Dewar J."/>
            <person name="Goldberg J."/>
            <person name="Griggs A."/>
            <person name="Gujja S."/>
            <person name="Hansen M."/>
            <person name="Howarth C."/>
            <person name="Imamovic A."/>
            <person name="Ireland A."/>
            <person name="Larimer J."/>
            <person name="McCowan C."/>
            <person name="Murphy C."/>
            <person name="Pearson M."/>
            <person name="Poon T.W."/>
            <person name="Priest M."/>
            <person name="Roberts A."/>
            <person name="Saif S."/>
            <person name="Shea T."/>
            <person name="Sisk P."/>
            <person name="Sykes S."/>
            <person name="Wortman J."/>
            <person name="Nusbaum C."/>
            <person name="Birren B."/>
        </authorList>
    </citation>
    <scope>NUCLEOTIDE SEQUENCE [LARGE SCALE GENOMIC DNA]</scope>
    <source>
        <strain evidence="5 6">CBS 160.54</strain>
    </source>
</reference>
<dbReference type="HOGENOM" id="CLU_002865_5_1_1"/>
<dbReference type="Pfam" id="PF00732">
    <property type="entry name" value="GMC_oxred_N"/>
    <property type="match status" value="1"/>
</dbReference>
<evidence type="ECO:0000256" key="2">
    <source>
        <dbReference type="PIRSR" id="PIRSR000137-2"/>
    </source>
</evidence>
<dbReference type="InterPro" id="IPR036188">
    <property type="entry name" value="FAD/NAD-bd_sf"/>
</dbReference>
<evidence type="ECO:0000313" key="5">
    <source>
        <dbReference type="EMBL" id="ETI29404.1"/>
    </source>
</evidence>
<dbReference type="PIRSF" id="PIRSF000137">
    <property type="entry name" value="Alcohol_oxidase"/>
    <property type="match status" value="1"/>
</dbReference>
<dbReference type="AlphaFoldDB" id="V9DRA3"/>
<sequence>MGLFTTLPDELAEVDIIVVGGGTAGCVIASRLADTDPQCAILVIEGGPNNLDLPAVAHPALYRGNFMPGSKTIQPYLPRKEEHLSGRTAIVFAASVLGGGSSVNAAMYNRPQRDDLDSWNTQGWSADELLPSLTKFETYHGRGDEACHGASGPIKVSSGTYTSDAMADDFVAAMNKTGFPEVRDLQDLVSANGVSRTYRYVSPDDGRRQNAATAYLHPRLRDGHHPNLNVLVESQVVRVLFDQDKRATAVEYRPNPNIRTEATGDLRRTVKARKLVVISAGTHSTPSMLERSGIGSREVLDRAAVPVLCDLPGVGRNYQDHQMTVYTYKSSMRAEDTTESVIDGTRDVAQLLGNNDKFLSWNGVDASAKIRPTESEVDSMGSGFREVWDRDFKNAPNRPLGLIFSVAGILADPTLFLPGQFFSLACYTAYPYSRGHVHITGPDLEDPLDFETGFLSDRDDIDLTTQVWLYRTQRQVARRMRFYRGETHLHPRLPGRSNAESLAEPASDEEAGSEIQYSPEDDEVIRQWVREHIGTAFHSIGTCKMAPVEELGVVDKDLNVHGVHMLKVADLSIVPENVSGNTMSTALMIGEKAADIIIKDLGLACRG</sequence>
<feature type="region of interest" description="Disordered" evidence="3">
    <location>
        <begin position="491"/>
        <end position="516"/>
    </location>
</feature>
<evidence type="ECO:0000259" key="4">
    <source>
        <dbReference type="PROSITE" id="PS00624"/>
    </source>
</evidence>
<dbReference type="Proteomes" id="UP000030678">
    <property type="component" value="Unassembled WGS sequence"/>
</dbReference>
<dbReference type="VEuPathDB" id="FungiDB:G647_01857"/>
<dbReference type="InterPro" id="IPR012132">
    <property type="entry name" value="GMC_OxRdtase"/>
</dbReference>
<evidence type="ECO:0000313" key="6">
    <source>
        <dbReference type="Proteomes" id="UP000030678"/>
    </source>
</evidence>
<dbReference type="PANTHER" id="PTHR11552">
    <property type="entry name" value="GLUCOSE-METHANOL-CHOLINE GMC OXIDOREDUCTASE"/>
    <property type="match status" value="1"/>
</dbReference>
<dbReference type="SUPFAM" id="SSF54373">
    <property type="entry name" value="FAD-linked reductases, C-terminal domain"/>
    <property type="match status" value="1"/>
</dbReference>
<dbReference type="RefSeq" id="XP_008723478.1">
    <property type="nucleotide sequence ID" value="XM_008725256.1"/>
</dbReference>
<accession>V9DRA3</accession>
<gene>
    <name evidence="5" type="ORF">G647_01857</name>
</gene>
<dbReference type="PROSITE" id="PS00624">
    <property type="entry name" value="GMC_OXRED_2"/>
    <property type="match status" value="1"/>
</dbReference>
<dbReference type="InterPro" id="IPR007867">
    <property type="entry name" value="GMC_OxRtase_C"/>
</dbReference>
<dbReference type="PANTHER" id="PTHR11552:SF78">
    <property type="entry name" value="GLUCOSE-METHANOL-CHOLINE OXIDOREDUCTASE N-TERMINAL DOMAIN-CONTAINING PROTEIN"/>
    <property type="match status" value="1"/>
</dbReference>
<keyword evidence="2" id="KW-0274">FAD</keyword>
<dbReference type="GeneID" id="19980350"/>
<dbReference type="GO" id="GO:0016614">
    <property type="term" value="F:oxidoreductase activity, acting on CH-OH group of donors"/>
    <property type="evidence" value="ECO:0007669"/>
    <property type="project" value="InterPro"/>
</dbReference>
<feature type="binding site" evidence="2">
    <location>
        <position position="236"/>
    </location>
    <ligand>
        <name>FAD</name>
        <dbReference type="ChEBI" id="CHEBI:57692"/>
    </ligand>
</feature>
<dbReference type="InterPro" id="IPR000172">
    <property type="entry name" value="GMC_OxRdtase_N"/>
</dbReference>
<keyword evidence="2" id="KW-0285">Flavoprotein</keyword>
<protein>
    <recommendedName>
        <fullName evidence="4">Glucose-methanol-choline oxidoreductase N-terminal domain-containing protein</fullName>
    </recommendedName>
</protein>
<dbReference type="GO" id="GO:0050660">
    <property type="term" value="F:flavin adenine dinucleotide binding"/>
    <property type="evidence" value="ECO:0007669"/>
    <property type="project" value="InterPro"/>
</dbReference>
<dbReference type="Gene3D" id="3.30.560.10">
    <property type="entry name" value="Glucose Oxidase, domain 3"/>
    <property type="match status" value="1"/>
</dbReference>